<proteinExistence type="predicted"/>
<dbReference type="Proteomes" id="UP001168363">
    <property type="component" value="Unassembled WGS sequence"/>
</dbReference>
<protein>
    <submittedName>
        <fullName evidence="2">Uncharacterized protein</fullName>
    </submittedName>
</protein>
<organism evidence="2 3">
    <name type="scientific">Nocardioides cremeus</name>
    <dbReference type="NCBI Taxonomy" id="3058044"/>
    <lineage>
        <taxon>Bacteria</taxon>
        <taxon>Bacillati</taxon>
        <taxon>Actinomycetota</taxon>
        <taxon>Actinomycetes</taxon>
        <taxon>Propionibacteriales</taxon>
        <taxon>Nocardioidaceae</taxon>
        <taxon>Nocardioides</taxon>
    </lineage>
</organism>
<comment type="caution">
    <text evidence="2">The sequence shown here is derived from an EMBL/GenBank/DDBJ whole genome shotgun (WGS) entry which is preliminary data.</text>
</comment>
<feature type="compositionally biased region" description="Basic and acidic residues" evidence="1">
    <location>
        <begin position="46"/>
        <end position="63"/>
    </location>
</feature>
<dbReference type="EMBL" id="JAULSC010000402">
    <property type="protein sequence ID" value="MDO3398301.1"/>
    <property type="molecule type" value="Genomic_DNA"/>
</dbReference>
<feature type="non-terminal residue" evidence="2">
    <location>
        <position position="1"/>
    </location>
</feature>
<evidence type="ECO:0000313" key="3">
    <source>
        <dbReference type="Proteomes" id="UP001168363"/>
    </source>
</evidence>
<reference evidence="2" key="1">
    <citation type="submission" date="2023-06" db="EMBL/GenBank/DDBJ databases">
        <title>Genome sequence of Nocardioides sp. SOB44.</title>
        <authorList>
            <person name="Zhang G."/>
        </authorList>
    </citation>
    <scope>NUCLEOTIDE SEQUENCE</scope>
    <source>
        <strain evidence="2">SOB44</strain>
    </source>
</reference>
<sequence>GVTRRPLPNTTGVLPVQASSRYYIEYDVGGGALLVTGSRGTGAGSRSDDALGGRGGERGEDRAGLGVQAAAVEGVG</sequence>
<evidence type="ECO:0000313" key="2">
    <source>
        <dbReference type="EMBL" id="MDO3398301.1"/>
    </source>
</evidence>
<evidence type="ECO:0000256" key="1">
    <source>
        <dbReference type="SAM" id="MobiDB-lite"/>
    </source>
</evidence>
<gene>
    <name evidence="2" type="ORF">QWJ41_21505</name>
</gene>
<dbReference type="RefSeq" id="WP_302710538.1">
    <property type="nucleotide sequence ID" value="NZ_JAULSC010000402.1"/>
</dbReference>
<feature type="non-terminal residue" evidence="2">
    <location>
        <position position="76"/>
    </location>
</feature>
<keyword evidence="3" id="KW-1185">Reference proteome</keyword>
<accession>A0ABT8TWG7</accession>
<feature type="region of interest" description="Disordered" evidence="1">
    <location>
        <begin position="37"/>
        <end position="76"/>
    </location>
</feature>
<name>A0ABT8TWG7_9ACTN</name>